<keyword evidence="5" id="KW-0680">Restriction system</keyword>
<dbReference type="SUPFAM" id="SSF53335">
    <property type="entry name" value="S-adenosyl-L-methionine-dependent methyltransferases"/>
    <property type="match status" value="1"/>
</dbReference>
<evidence type="ECO:0000256" key="6">
    <source>
        <dbReference type="ARBA" id="ARBA00023125"/>
    </source>
</evidence>
<dbReference type="RefSeq" id="WP_139456243.1">
    <property type="nucleotide sequence ID" value="NZ_VDCH01000004.1"/>
</dbReference>
<evidence type="ECO:0000256" key="3">
    <source>
        <dbReference type="ARBA" id="ARBA00022679"/>
    </source>
</evidence>
<accession>A0A5C4S901</accession>
<dbReference type="GO" id="GO:0015667">
    <property type="term" value="F:site-specific DNA-methyltransferase (cytosine-N4-specific) activity"/>
    <property type="evidence" value="ECO:0007669"/>
    <property type="project" value="UniProtKB-EC"/>
</dbReference>
<evidence type="ECO:0000256" key="1">
    <source>
        <dbReference type="ARBA" id="ARBA00010203"/>
    </source>
</evidence>
<evidence type="ECO:0000313" key="11">
    <source>
        <dbReference type="Proteomes" id="UP000308271"/>
    </source>
</evidence>
<dbReference type="OrthoDB" id="9800801at2"/>
<keyword evidence="6" id="KW-0238">DNA-binding</keyword>
<evidence type="ECO:0000256" key="7">
    <source>
        <dbReference type="ARBA" id="ARBA00049120"/>
    </source>
</evidence>
<dbReference type="EC" id="2.1.1.-" evidence="8"/>
<dbReference type="GO" id="GO:0003677">
    <property type="term" value="F:DNA binding"/>
    <property type="evidence" value="ECO:0007669"/>
    <property type="project" value="UniProtKB-KW"/>
</dbReference>
<gene>
    <name evidence="10" type="ORF">FGF66_03075</name>
</gene>
<organism evidence="10 11">
    <name type="scientific">Chlorobaculum thiosulfatiphilum</name>
    <name type="common">Chlorobium limicola f.sp. thiosulfatophilum</name>
    <dbReference type="NCBI Taxonomy" id="115852"/>
    <lineage>
        <taxon>Bacteria</taxon>
        <taxon>Pseudomonadati</taxon>
        <taxon>Chlorobiota</taxon>
        <taxon>Chlorobiia</taxon>
        <taxon>Chlorobiales</taxon>
        <taxon>Chlorobiaceae</taxon>
        <taxon>Chlorobaculum</taxon>
    </lineage>
</organism>
<dbReference type="InterPro" id="IPR017985">
    <property type="entry name" value="MeTrfase_CN4_CS"/>
</dbReference>
<dbReference type="GO" id="GO:0032259">
    <property type="term" value="P:methylation"/>
    <property type="evidence" value="ECO:0007669"/>
    <property type="project" value="UniProtKB-KW"/>
</dbReference>
<keyword evidence="4" id="KW-0949">S-adenosyl-L-methionine</keyword>
<dbReference type="Pfam" id="PF01555">
    <property type="entry name" value="N6_N4_Mtase"/>
    <property type="match status" value="1"/>
</dbReference>
<dbReference type="GO" id="GO:0009307">
    <property type="term" value="P:DNA restriction-modification system"/>
    <property type="evidence" value="ECO:0007669"/>
    <property type="project" value="UniProtKB-KW"/>
</dbReference>
<reference evidence="10 11" key="1">
    <citation type="submission" date="2019-05" db="EMBL/GenBank/DDBJ databases">
        <title>Draft Whole-Genome sequence of the green sulfur bacterium Chlorobaculum thiosulfatiphilum DSM 249.</title>
        <authorList>
            <person name="Meyer T.E."/>
            <person name="Kyndt J.A."/>
        </authorList>
    </citation>
    <scope>NUCLEOTIDE SEQUENCE [LARGE SCALE GENOMIC DNA]</scope>
    <source>
        <strain evidence="10 11">DSM 249</strain>
    </source>
</reference>
<keyword evidence="3 10" id="KW-0808">Transferase</keyword>
<keyword evidence="2 10" id="KW-0489">Methyltransferase</keyword>
<protein>
    <recommendedName>
        <fullName evidence="8">Methyltransferase</fullName>
        <ecNumber evidence="8">2.1.1.-</ecNumber>
    </recommendedName>
</protein>
<comment type="similarity">
    <text evidence="1">Belongs to the N(4)/N(6)-methyltransferase family. N(4) subfamily.</text>
</comment>
<feature type="domain" description="DNA methylase N-4/N-6" evidence="9">
    <location>
        <begin position="31"/>
        <end position="284"/>
    </location>
</feature>
<sequence length="348" mass="39393">MQSKSLYHTTKGQAYVGDSLQLLAELPDASIDLVMTSPPFALRRQKTYGNVEEAEYVQWIKPFGQEVFRVLKERGSFVLDLGGAYRSGMPSRSLYNFRVLMAFCDEIGFHLAEDFYWFNPAKLPSPIEWVNKRKIRAKDSVNTVWWFSKTDSPKADVRNVLAPYSDRMKKLIKDPESFYTPKKRPSGHDIGAGFGKDNGGAIPSNLLSIPNTDSNSSYLRLCKELGLERHPARFPSELPAFFIKMLTDEGDVVLDIFGGSNTTGFIAESLKRKWLTFEMNQEYLVTSVFRFLEGHSSDSVKRVFDKLNNSYASFFIGETDCALESAKKVTHRDNLLGQTSLFFSGTDN</sequence>
<evidence type="ECO:0000256" key="4">
    <source>
        <dbReference type="ARBA" id="ARBA00022691"/>
    </source>
</evidence>
<evidence type="ECO:0000256" key="8">
    <source>
        <dbReference type="RuleBase" id="RU362026"/>
    </source>
</evidence>
<evidence type="ECO:0000259" key="9">
    <source>
        <dbReference type="Pfam" id="PF01555"/>
    </source>
</evidence>
<evidence type="ECO:0000256" key="5">
    <source>
        <dbReference type="ARBA" id="ARBA00022747"/>
    </source>
</evidence>
<dbReference type="PRINTS" id="PR00508">
    <property type="entry name" value="S21N4MTFRASE"/>
</dbReference>
<evidence type="ECO:0000313" key="10">
    <source>
        <dbReference type="EMBL" id="TNJ39627.1"/>
    </source>
</evidence>
<dbReference type="Gene3D" id="3.40.50.150">
    <property type="entry name" value="Vaccinia Virus protein VP39"/>
    <property type="match status" value="1"/>
</dbReference>
<dbReference type="InterPro" id="IPR001091">
    <property type="entry name" value="RM_Methyltransferase"/>
</dbReference>
<dbReference type="InterPro" id="IPR029063">
    <property type="entry name" value="SAM-dependent_MTases_sf"/>
</dbReference>
<comment type="caution">
    <text evidence="10">The sequence shown here is derived from an EMBL/GenBank/DDBJ whole genome shotgun (WGS) entry which is preliminary data.</text>
</comment>
<dbReference type="GO" id="GO:0008170">
    <property type="term" value="F:N-methyltransferase activity"/>
    <property type="evidence" value="ECO:0007669"/>
    <property type="project" value="InterPro"/>
</dbReference>
<dbReference type="PROSITE" id="PS00093">
    <property type="entry name" value="N4_MTASE"/>
    <property type="match status" value="1"/>
</dbReference>
<dbReference type="AlphaFoldDB" id="A0A5C4S901"/>
<comment type="catalytic activity">
    <reaction evidence="7">
        <text>a 2'-deoxycytidine in DNA + S-adenosyl-L-methionine = an N(4)-methyl-2'-deoxycytidine in DNA + S-adenosyl-L-homocysteine + H(+)</text>
        <dbReference type="Rhea" id="RHEA:16857"/>
        <dbReference type="Rhea" id="RHEA-COMP:11369"/>
        <dbReference type="Rhea" id="RHEA-COMP:13674"/>
        <dbReference type="ChEBI" id="CHEBI:15378"/>
        <dbReference type="ChEBI" id="CHEBI:57856"/>
        <dbReference type="ChEBI" id="CHEBI:59789"/>
        <dbReference type="ChEBI" id="CHEBI:85452"/>
        <dbReference type="ChEBI" id="CHEBI:137933"/>
        <dbReference type="EC" id="2.1.1.113"/>
    </reaction>
</comment>
<evidence type="ECO:0000256" key="2">
    <source>
        <dbReference type="ARBA" id="ARBA00022603"/>
    </source>
</evidence>
<proteinExistence type="inferred from homology"/>
<keyword evidence="11" id="KW-1185">Reference proteome</keyword>
<dbReference type="Proteomes" id="UP000308271">
    <property type="component" value="Unassembled WGS sequence"/>
</dbReference>
<name>A0A5C4S901_CHLTI</name>
<dbReference type="InterPro" id="IPR002941">
    <property type="entry name" value="DNA_methylase_N4/N6"/>
</dbReference>
<dbReference type="EMBL" id="VDCH01000004">
    <property type="protein sequence ID" value="TNJ39627.1"/>
    <property type="molecule type" value="Genomic_DNA"/>
</dbReference>